<keyword evidence="2" id="KW-1185">Reference proteome</keyword>
<evidence type="ECO:0000313" key="1">
    <source>
        <dbReference type="EMBL" id="QQV91449.1"/>
    </source>
</evidence>
<gene>
    <name evidence="1" type="ORF">Gundel1_19</name>
</gene>
<accession>A0A8E5EBK3</accession>
<reference evidence="1" key="1">
    <citation type="submission" date="2020-07" db="EMBL/GenBank/DDBJ databases">
        <title>Highly diverse flavobacterial phages as mortality factor during North Sea spring blooms.</title>
        <authorList>
            <person name="Bartlau N."/>
            <person name="Wichels A."/>
            <person name="Krohne G."/>
            <person name="Adriaenssens E.M."/>
            <person name="Heins A."/>
            <person name="Fuchs B.M."/>
            <person name="Amann R."/>
            <person name="Moraru C."/>
        </authorList>
    </citation>
    <scope>NUCLEOTIDE SEQUENCE</scope>
</reference>
<dbReference type="EMBL" id="MT732474">
    <property type="protein sequence ID" value="QQV91449.1"/>
    <property type="molecule type" value="Genomic_DNA"/>
</dbReference>
<organism evidence="1 2">
    <name type="scientific">Tenacibaculum phage Gundel_1</name>
    <dbReference type="NCBI Taxonomy" id="2745672"/>
    <lineage>
        <taxon>Viruses</taxon>
        <taxon>Duplodnaviria</taxon>
        <taxon>Heunggongvirae</taxon>
        <taxon>Uroviricota</taxon>
        <taxon>Caudoviricetes</taxon>
        <taxon>Pachyviridae</taxon>
        <taxon>Gundelvirus</taxon>
        <taxon>Gundelvirus Gundel</taxon>
    </lineage>
</organism>
<protein>
    <submittedName>
        <fullName evidence="1">Uncharacterized protein</fullName>
    </submittedName>
</protein>
<sequence length="52" mass="6170">MSPENFLKTDEAKKCKNVAFTSDEKKVIHTWMKQYAKHIIKEDQKAKRQCSQ</sequence>
<proteinExistence type="predicted"/>
<evidence type="ECO:0000313" key="2">
    <source>
        <dbReference type="Proteomes" id="UP000693868"/>
    </source>
</evidence>
<dbReference type="Proteomes" id="UP000693868">
    <property type="component" value="Segment"/>
</dbReference>
<name>A0A8E5EBK3_9CAUD</name>